<dbReference type="Pfam" id="PF09836">
    <property type="entry name" value="DUF2063"/>
    <property type="match status" value="1"/>
</dbReference>
<accession>A0A6M4MGQ9</accession>
<dbReference type="RefSeq" id="WP_075609868.1">
    <property type="nucleotide sequence ID" value="NZ_CP052766.1"/>
</dbReference>
<dbReference type="EMBL" id="CP052766">
    <property type="protein sequence ID" value="QJR82137.1"/>
    <property type="molecule type" value="Genomic_DNA"/>
</dbReference>
<dbReference type="OrthoDB" id="4146344at2"/>
<sequence length="253" mass="29169">MSHFKQVQQEFVSSIREPEKSAPDSHDKQRRLHLYQSLFLKNIDGFLQNSFPVINSIVKPQEWQKLVSSFFKEHKCCSPYFAEISKEFIDYLSVKPECLKEVPGFIPELAHYEWLELDVSIRKGDNSIYEWRVEEGIPHRVRLSRLAALVSYYYPVHQIAPSFQPQAASSDPFYYVVYRKPDDAVSFLQINVATALMLNIVQAADEGLDRAFILKQLQTSLPHLDATSLENSFAETFTQLLDHTILLPATEAK</sequence>
<evidence type="ECO:0000313" key="4">
    <source>
        <dbReference type="Proteomes" id="UP000219285"/>
    </source>
</evidence>
<dbReference type="InterPro" id="IPR018640">
    <property type="entry name" value="DUF2063"/>
</dbReference>
<dbReference type="AlphaFoldDB" id="A0A6M4MGQ9"/>
<organism evidence="3 4">
    <name type="scientific">Alteromonas pelagimontana</name>
    <dbReference type="NCBI Taxonomy" id="1858656"/>
    <lineage>
        <taxon>Bacteria</taxon>
        <taxon>Pseudomonadati</taxon>
        <taxon>Pseudomonadota</taxon>
        <taxon>Gammaproteobacteria</taxon>
        <taxon>Alteromonadales</taxon>
        <taxon>Alteromonadaceae</taxon>
        <taxon>Alteromonas/Salinimonas group</taxon>
        <taxon>Alteromonas</taxon>
    </lineage>
</organism>
<name>A0A6M4MGQ9_9ALTE</name>
<evidence type="ECO:0000259" key="1">
    <source>
        <dbReference type="Pfam" id="PF09836"/>
    </source>
</evidence>
<dbReference type="KEGG" id="apel:CA267_015960"/>
<dbReference type="Gene3D" id="3.90.930.50">
    <property type="match status" value="1"/>
</dbReference>
<dbReference type="Gene3D" id="1.10.150.690">
    <property type="entry name" value="DUF2063"/>
    <property type="match status" value="1"/>
</dbReference>
<evidence type="ECO:0000259" key="2">
    <source>
        <dbReference type="Pfam" id="PF22106"/>
    </source>
</evidence>
<dbReference type="Proteomes" id="UP000219285">
    <property type="component" value="Chromosome"/>
</dbReference>
<feature type="domain" description="NGO1945-like C-terminal" evidence="2">
    <location>
        <begin position="144"/>
        <end position="241"/>
    </location>
</feature>
<reference evidence="4" key="1">
    <citation type="submission" date="2014-12" db="EMBL/GenBank/DDBJ databases">
        <title>Complete genome sequence of a multi-drug resistant Klebsiella pneumoniae.</title>
        <authorList>
            <person name="Hua X."/>
            <person name="Chen Q."/>
            <person name="Li X."/>
            <person name="Feng Y."/>
            <person name="Ruan Z."/>
            <person name="Yu Y."/>
        </authorList>
    </citation>
    <scope>NUCLEOTIDE SEQUENCE [LARGE SCALE GENOMIC DNA]</scope>
    <source>
        <strain evidence="4">5.12</strain>
    </source>
</reference>
<feature type="domain" description="Putative DNA-binding" evidence="1">
    <location>
        <begin position="6"/>
        <end position="92"/>
    </location>
</feature>
<dbReference type="Pfam" id="PF22106">
    <property type="entry name" value="NGO1945_C"/>
    <property type="match status" value="1"/>
</dbReference>
<dbReference type="InterPro" id="IPR044922">
    <property type="entry name" value="DUF2063_N_sf"/>
</dbReference>
<dbReference type="InterPro" id="IPR054098">
    <property type="entry name" value="NGO1945-like_C"/>
</dbReference>
<reference evidence="3 4" key="2">
    <citation type="submission" date="2020-04" db="EMBL/GenBank/DDBJ databases">
        <title>Complete genome sequence of Alteromonas pelagimontana 5.12T.</title>
        <authorList>
            <person name="Sinha R.K."/>
            <person name="Krishnan K.P."/>
            <person name="Kurian J.P."/>
        </authorList>
    </citation>
    <scope>NUCLEOTIDE SEQUENCE [LARGE SCALE GENOMIC DNA]</scope>
    <source>
        <strain evidence="3 4">5.12</strain>
    </source>
</reference>
<protein>
    <submittedName>
        <fullName evidence="3">DUF2063 domain-containing protein</fullName>
    </submittedName>
</protein>
<keyword evidence="4" id="KW-1185">Reference proteome</keyword>
<proteinExistence type="predicted"/>
<evidence type="ECO:0000313" key="3">
    <source>
        <dbReference type="EMBL" id="QJR82137.1"/>
    </source>
</evidence>
<gene>
    <name evidence="3" type="ORF">CA267_015960</name>
</gene>